<keyword evidence="2 4" id="KW-0067">ATP-binding</keyword>
<evidence type="ECO:0000313" key="10">
    <source>
        <dbReference type="Proteomes" id="UP000054558"/>
    </source>
</evidence>
<keyword evidence="6" id="KW-0175">Coiled coil</keyword>
<reference evidence="9 10" key="1">
    <citation type="journal article" date="2014" name="Nat. Commun.">
        <title>Klebsormidium flaccidum genome reveals primary factors for plant terrestrial adaptation.</title>
        <authorList>
            <person name="Hori K."/>
            <person name="Maruyama F."/>
            <person name="Fujisawa T."/>
            <person name="Togashi T."/>
            <person name="Yamamoto N."/>
            <person name="Seo M."/>
            <person name="Sato S."/>
            <person name="Yamada T."/>
            <person name="Mori H."/>
            <person name="Tajima N."/>
            <person name="Moriyama T."/>
            <person name="Ikeuchi M."/>
            <person name="Watanabe M."/>
            <person name="Wada H."/>
            <person name="Kobayashi K."/>
            <person name="Saito M."/>
            <person name="Masuda T."/>
            <person name="Sasaki-Sekimoto Y."/>
            <person name="Mashiguchi K."/>
            <person name="Awai K."/>
            <person name="Shimojima M."/>
            <person name="Masuda S."/>
            <person name="Iwai M."/>
            <person name="Nobusawa T."/>
            <person name="Narise T."/>
            <person name="Kondo S."/>
            <person name="Saito H."/>
            <person name="Sato R."/>
            <person name="Murakawa M."/>
            <person name="Ihara Y."/>
            <person name="Oshima-Yamada Y."/>
            <person name="Ohtaka K."/>
            <person name="Satoh M."/>
            <person name="Sonobe K."/>
            <person name="Ishii M."/>
            <person name="Ohtani R."/>
            <person name="Kanamori-Sato M."/>
            <person name="Honoki R."/>
            <person name="Miyazaki D."/>
            <person name="Mochizuki H."/>
            <person name="Umetsu J."/>
            <person name="Higashi K."/>
            <person name="Shibata D."/>
            <person name="Kamiya Y."/>
            <person name="Sato N."/>
            <person name="Nakamura Y."/>
            <person name="Tabata S."/>
            <person name="Ida S."/>
            <person name="Kurokawa K."/>
            <person name="Ohta H."/>
        </authorList>
    </citation>
    <scope>NUCLEOTIDE SEQUENCE [LARGE SCALE GENOMIC DNA]</scope>
    <source>
        <strain evidence="9 10">NIES-2285</strain>
    </source>
</reference>
<proteinExistence type="inferred from homology"/>
<feature type="compositionally biased region" description="Basic and acidic residues" evidence="7">
    <location>
        <begin position="606"/>
        <end position="617"/>
    </location>
</feature>
<dbReference type="GO" id="GO:0003777">
    <property type="term" value="F:microtubule motor activity"/>
    <property type="evidence" value="ECO:0000318"/>
    <property type="project" value="GO_Central"/>
</dbReference>
<feature type="coiled-coil region" evidence="6">
    <location>
        <begin position="420"/>
        <end position="447"/>
    </location>
</feature>
<organism evidence="9 10">
    <name type="scientific">Klebsormidium nitens</name>
    <name type="common">Green alga</name>
    <name type="synonym">Ulothrix nitens</name>
    <dbReference type="NCBI Taxonomy" id="105231"/>
    <lineage>
        <taxon>Eukaryota</taxon>
        <taxon>Viridiplantae</taxon>
        <taxon>Streptophyta</taxon>
        <taxon>Klebsormidiophyceae</taxon>
        <taxon>Klebsormidiales</taxon>
        <taxon>Klebsormidiaceae</taxon>
        <taxon>Klebsormidium</taxon>
    </lineage>
</organism>
<dbReference type="PANTHER" id="PTHR47969">
    <property type="entry name" value="CHROMOSOME-ASSOCIATED KINESIN KIF4A-RELATED"/>
    <property type="match status" value="1"/>
</dbReference>
<sequence length="913" mass="96706">MAAAPAESELDPAGPHAAAHIAVVVRVRPPVGPAERDEKLAVTCTDGRIQVCWQRERLKDPLYQDATTALTRPTTTAKHFDFGACLDGDAGQAAVYAACQMSALVKEALAGYAVTTFAFGQTGAGKTHSLLGTSRTMPEGGSWPAGTPEPGATSGAAVSGSEDGLLPRALHEAYAQMKSGQAEGGVQYNPSMSIMEIYNEKVVDLLASAKSEPLPVRHSSSRGFYADGLLLLPCPTIQDAVKALRRGLARRSVRAQQMNACSSRSHCLVTLHIPTSAPPGQLNGSAPGPRRQGRLCFVDLAGSERLKYSGSAGPSLQETGNINRSLFTLGKVLAALSSKGRDGQPHRRSSFSGFVPYRDSKLTQLLGDGLSGRGRTLMLACCSPTAASAEETLQTLQYASMALHVRAAPVVVLDPADQMLADLRSTIRSLKQENEHLHEQLQLLKAAGPLATPPDGDPQEPPSAPAGATAANVAERRTSERQASTSGTPSMSSTPGGSSPKRTDQPGLTSQNGSRRYAREPSPPSRSKPRPLRPAGRSGSSRKGGDGGWLESTYGQPARRRPQQELPLARFPQLAALEKDFQETLRQAQAAGGTAGGHGDVALSLGREETQHKERQARAAQAARPAPGSRRDTSPVKHRREKQEGGSRLRGARGGNVRRGEPARPGGHAESSPSPEPLPFLADGRRSPRAAAWSAVLDEGGGAVQAEPKAEEFAARNPWFGRDSAMTLAAYAAHDHLVERGLDPASDDYYAGIEQAVRQQFPGYFAFDERGAAAANGPHTRHRPRSKMHSACPTVRHASPARPGASDEAEPAALPHEKGDPAGWPGASGAESERGSASSSSLPSSARSSPAPRASPHPLESLDNLADVFRRERQAIVESLQKAQHAAEIEKETILAQIQEALRRQTKPKQGWI</sequence>
<dbReference type="SMART" id="SM00129">
    <property type="entry name" value="KISc"/>
    <property type="match status" value="1"/>
</dbReference>
<feature type="compositionally biased region" description="Basic and acidic residues" evidence="7">
    <location>
        <begin position="629"/>
        <end position="647"/>
    </location>
</feature>
<dbReference type="GO" id="GO:0005874">
    <property type="term" value="C:microtubule"/>
    <property type="evidence" value="ECO:0000318"/>
    <property type="project" value="GO_Central"/>
</dbReference>
<dbReference type="InterPro" id="IPR001752">
    <property type="entry name" value="Kinesin_motor_dom"/>
</dbReference>
<gene>
    <name evidence="9" type="ORF">KFL_006490010</name>
</gene>
<dbReference type="PROSITE" id="PS00411">
    <property type="entry name" value="KINESIN_MOTOR_1"/>
    <property type="match status" value="1"/>
</dbReference>
<dbReference type="GO" id="GO:0008017">
    <property type="term" value="F:microtubule binding"/>
    <property type="evidence" value="ECO:0000318"/>
    <property type="project" value="GO_Central"/>
</dbReference>
<evidence type="ECO:0000256" key="3">
    <source>
        <dbReference type="ARBA" id="ARBA00023175"/>
    </source>
</evidence>
<feature type="region of interest" description="Disordered" evidence="7">
    <location>
        <begin position="448"/>
        <end position="571"/>
    </location>
</feature>
<feature type="region of interest" description="Disordered" evidence="7">
    <location>
        <begin position="774"/>
        <end position="866"/>
    </location>
</feature>
<dbReference type="PRINTS" id="PR00380">
    <property type="entry name" value="KINESINHEAVY"/>
</dbReference>
<evidence type="ECO:0000259" key="8">
    <source>
        <dbReference type="PROSITE" id="PS50067"/>
    </source>
</evidence>
<dbReference type="OMA" id="YYMEIER"/>
<dbReference type="PANTHER" id="PTHR47969:SF33">
    <property type="entry name" value="KINESIN-LIKE PROTEIN"/>
    <property type="match status" value="1"/>
</dbReference>
<dbReference type="SUPFAM" id="SSF52540">
    <property type="entry name" value="P-loop containing nucleoside triphosphate hydrolases"/>
    <property type="match status" value="1"/>
</dbReference>
<feature type="region of interest" description="Disordered" evidence="7">
    <location>
        <begin position="585"/>
        <end position="690"/>
    </location>
</feature>
<evidence type="ECO:0000256" key="5">
    <source>
        <dbReference type="RuleBase" id="RU000394"/>
    </source>
</evidence>
<dbReference type="GO" id="GO:0007018">
    <property type="term" value="P:microtubule-based movement"/>
    <property type="evidence" value="ECO:0000318"/>
    <property type="project" value="GO_Central"/>
</dbReference>
<dbReference type="GO" id="GO:0005871">
    <property type="term" value="C:kinesin complex"/>
    <property type="evidence" value="ECO:0000318"/>
    <property type="project" value="GO_Central"/>
</dbReference>
<feature type="compositionally biased region" description="Pro residues" evidence="7">
    <location>
        <begin position="451"/>
        <end position="464"/>
    </location>
</feature>
<dbReference type="CDD" id="cd00106">
    <property type="entry name" value="KISc"/>
    <property type="match status" value="1"/>
</dbReference>
<name>A0A1Y1IMW7_KLENI</name>
<feature type="region of interest" description="Disordered" evidence="7">
    <location>
        <begin position="130"/>
        <end position="161"/>
    </location>
</feature>
<keyword evidence="3 4" id="KW-0505">Motor protein</keyword>
<dbReference type="InterPro" id="IPR036961">
    <property type="entry name" value="Kinesin_motor_dom_sf"/>
</dbReference>
<dbReference type="InterPro" id="IPR027640">
    <property type="entry name" value="Kinesin-like_fam"/>
</dbReference>
<dbReference type="InterPro" id="IPR027417">
    <property type="entry name" value="P-loop_NTPase"/>
</dbReference>
<dbReference type="Gene3D" id="3.40.850.10">
    <property type="entry name" value="Kinesin motor domain"/>
    <property type="match status" value="1"/>
</dbReference>
<dbReference type="STRING" id="105231.A0A1Y1IMW7"/>
<dbReference type="InterPro" id="IPR019821">
    <property type="entry name" value="Kinesin_motor_CS"/>
</dbReference>
<feature type="domain" description="Kinesin motor" evidence="8">
    <location>
        <begin position="20"/>
        <end position="405"/>
    </location>
</feature>
<dbReference type="OrthoDB" id="3176171at2759"/>
<evidence type="ECO:0000256" key="1">
    <source>
        <dbReference type="ARBA" id="ARBA00022741"/>
    </source>
</evidence>
<keyword evidence="1 4" id="KW-0547">Nucleotide-binding</keyword>
<comment type="similarity">
    <text evidence="4 5">Belongs to the TRAFAC class myosin-kinesin ATPase superfamily. Kinesin family.</text>
</comment>
<dbReference type="Proteomes" id="UP000054558">
    <property type="component" value="Unassembled WGS sequence"/>
</dbReference>
<evidence type="ECO:0000256" key="6">
    <source>
        <dbReference type="SAM" id="Coils"/>
    </source>
</evidence>
<keyword evidence="10" id="KW-1185">Reference proteome</keyword>
<dbReference type="Pfam" id="PF00225">
    <property type="entry name" value="Kinesin"/>
    <property type="match status" value="1"/>
</dbReference>
<protein>
    <recommendedName>
        <fullName evidence="5">Kinesin-like protein</fullName>
    </recommendedName>
</protein>
<dbReference type="PROSITE" id="PS50067">
    <property type="entry name" value="KINESIN_MOTOR_2"/>
    <property type="match status" value="1"/>
</dbReference>
<accession>A0A1Y1IMW7</accession>
<evidence type="ECO:0000256" key="2">
    <source>
        <dbReference type="ARBA" id="ARBA00022840"/>
    </source>
</evidence>
<dbReference type="GO" id="GO:0016887">
    <property type="term" value="F:ATP hydrolysis activity"/>
    <property type="evidence" value="ECO:0000318"/>
    <property type="project" value="GO_Central"/>
</dbReference>
<feature type="compositionally biased region" description="Low complexity" evidence="7">
    <location>
        <begin position="484"/>
        <end position="500"/>
    </location>
</feature>
<evidence type="ECO:0000256" key="7">
    <source>
        <dbReference type="SAM" id="MobiDB-lite"/>
    </source>
</evidence>
<feature type="compositionally biased region" description="Low complexity" evidence="7">
    <location>
        <begin position="825"/>
        <end position="856"/>
    </location>
</feature>
<feature type="compositionally biased region" description="Basic residues" evidence="7">
    <location>
        <begin position="779"/>
        <end position="788"/>
    </location>
</feature>
<feature type="binding site" evidence="4">
    <location>
        <begin position="120"/>
        <end position="127"/>
    </location>
    <ligand>
        <name>ATP</name>
        <dbReference type="ChEBI" id="CHEBI:30616"/>
    </ligand>
</feature>
<evidence type="ECO:0000313" key="9">
    <source>
        <dbReference type="EMBL" id="GAQ90501.1"/>
    </source>
</evidence>
<dbReference type="GO" id="GO:0005737">
    <property type="term" value="C:cytoplasm"/>
    <property type="evidence" value="ECO:0000318"/>
    <property type="project" value="GO_Central"/>
</dbReference>
<evidence type="ECO:0000256" key="4">
    <source>
        <dbReference type="PROSITE-ProRule" id="PRU00283"/>
    </source>
</evidence>
<dbReference type="GO" id="GO:0005524">
    <property type="term" value="F:ATP binding"/>
    <property type="evidence" value="ECO:0007669"/>
    <property type="project" value="UniProtKB-UniRule"/>
</dbReference>
<dbReference type="AlphaFoldDB" id="A0A1Y1IMW7"/>
<feature type="compositionally biased region" description="Low complexity" evidence="7">
    <location>
        <begin position="618"/>
        <end position="627"/>
    </location>
</feature>
<keyword evidence="5" id="KW-0493">Microtubule</keyword>
<dbReference type="EMBL" id="DF237598">
    <property type="protein sequence ID" value="GAQ90501.1"/>
    <property type="molecule type" value="Genomic_DNA"/>
</dbReference>